<dbReference type="Proteomes" id="UP000031627">
    <property type="component" value="Chromosome"/>
</dbReference>
<dbReference type="CDD" id="cd16893">
    <property type="entry name" value="LT_MltC_MltE"/>
    <property type="match status" value="1"/>
</dbReference>
<evidence type="ECO:0000256" key="5">
    <source>
        <dbReference type="ARBA" id="ARBA00023316"/>
    </source>
</evidence>
<reference evidence="8 9" key="2">
    <citation type="journal article" date="2014" name="Curr. Biol.">
        <title>Symbiont-Supplemented Maternal Investment Underpinning Host's Ecological Adaptation.</title>
        <authorList>
            <person name="Kaiwa N."/>
            <person name="Hosokawa T."/>
            <person name="Nikoh N."/>
            <person name="Tanahashi M."/>
            <person name="Moriyama M."/>
            <person name="Meng X.Y."/>
            <person name="Maeda T."/>
            <person name="Yamaguchi K."/>
            <person name="Shigenobu S."/>
            <person name="Ito M."/>
            <person name="Fukatsu T."/>
        </authorList>
    </citation>
    <scope>NUCLEOTIDE SEQUENCE [LARGE SCALE GENOMIC DNA]</scope>
    <source>
        <strain evidence="8 9">UwTKB</strain>
    </source>
</reference>
<protein>
    <recommendedName>
        <fullName evidence="3">peptidoglycan lytic exotransglycosylase</fullName>
        <ecNumber evidence="3">4.2.2.n1</ecNumber>
    </recommendedName>
</protein>
<dbReference type="PANTHER" id="PTHR37423:SF2">
    <property type="entry name" value="MEMBRANE-BOUND LYTIC MUREIN TRANSGLYCOSYLASE C"/>
    <property type="match status" value="1"/>
</dbReference>
<dbReference type="EMBL" id="AP014521">
    <property type="protein sequence ID" value="BAP58658.1"/>
    <property type="molecule type" value="Genomic_DNA"/>
</dbReference>
<dbReference type="InterPro" id="IPR023346">
    <property type="entry name" value="Lysozyme-like_dom_sf"/>
</dbReference>
<dbReference type="PANTHER" id="PTHR37423">
    <property type="entry name" value="SOLUBLE LYTIC MUREIN TRANSGLYCOSYLASE-RELATED"/>
    <property type="match status" value="1"/>
</dbReference>
<gene>
    <name evidence="8" type="primary">mltC</name>
    <name evidence="8" type="ORF">TGUWTKB_4310</name>
</gene>
<dbReference type="PROSITE" id="PS00922">
    <property type="entry name" value="TRANSGLYCOSYLASE"/>
    <property type="match status" value="1"/>
</dbReference>
<dbReference type="OrthoDB" id="5620293at2"/>
<keyword evidence="5" id="KW-0961">Cell wall biogenesis/degradation</keyword>
<evidence type="ECO:0000313" key="8">
    <source>
        <dbReference type="EMBL" id="BAP58658.1"/>
    </source>
</evidence>
<reference evidence="9" key="1">
    <citation type="submission" date="2013-11" db="EMBL/GenBank/DDBJ databases">
        <title>Symbiont-containing voluminous jelly as an extraordinary maternal gift for overwintering insect nymphs.</title>
        <authorList>
            <person name="Kaiwa N."/>
            <person name="Hosokawa T."/>
            <person name="Nikoh N."/>
            <person name="Meng X.Y."/>
            <person name="Tanahashi M."/>
            <person name="Moriyama M."/>
            <person name="Maeda T."/>
            <person name="Yamaguchi K."/>
            <person name="Shigenobu S."/>
            <person name="Ito M."/>
            <person name="Fukatsu T."/>
        </authorList>
    </citation>
    <scope>NUCLEOTIDE SEQUENCE [LARGE SCALE GENOMIC DNA]</scope>
    <source>
        <strain evidence="9">UwTKB</strain>
    </source>
</reference>
<comment type="catalytic activity">
    <reaction evidence="1">
        <text>Exolytic cleavage of the (1-&gt;4)-beta-glycosidic linkage between N-acetylmuramic acid (MurNAc) and N-acetylglucosamine (GlcNAc) residues in peptidoglycan, from either the reducing or the non-reducing ends of the peptidoglycan chains, with concomitant formation of a 1,6-anhydrobond in the MurNAc residue.</text>
        <dbReference type="EC" id="4.2.2.n1"/>
    </reaction>
</comment>
<dbReference type="HOGENOM" id="CLU_103257_0_0_6"/>
<dbReference type="GO" id="GO:0071555">
    <property type="term" value="P:cell wall organization"/>
    <property type="evidence" value="ECO:0007669"/>
    <property type="project" value="UniProtKB-KW"/>
</dbReference>
<comment type="similarity">
    <text evidence="2">Belongs to the transglycosylase Slt family.</text>
</comment>
<sequence length="217" mass="25430">MLIFYKDPIILVKKSYNYFYLKIKKNSILAKYIDQRSDKYFYLIKKISEKYNIDISLVLAIIKIESNFNPYAISNSEALGLMQIMQTTAGRDVFRMQGKLGYPSKSYLLNPKNNVNIGIAYLSLLQNTYLNNIVNPLARLYILIIAYNGGLNGVFHIFSEDKNKTMLMINKMKPSQIYSILINDHPSLVSRKYLYQVVRMQKIYKERFQKAKKYLNL</sequence>
<dbReference type="RefSeq" id="WP_052459561.1">
    <property type="nucleotide sequence ID" value="NZ_AP014521.1"/>
</dbReference>
<keyword evidence="6" id="KW-0812">Transmembrane</keyword>
<evidence type="ECO:0000256" key="2">
    <source>
        <dbReference type="ARBA" id="ARBA00007734"/>
    </source>
</evidence>
<dbReference type="GO" id="GO:0008933">
    <property type="term" value="F:peptidoglycan lytic transglycosylase activity"/>
    <property type="evidence" value="ECO:0007669"/>
    <property type="project" value="InterPro"/>
</dbReference>
<organism evidence="8 9">
    <name type="scientific">Candidatus Tachikawaea gelatinosa</name>
    <dbReference type="NCBI Taxonomy" id="1410383"/>
    <lineage>
        <taxon>Bacteria</taxon>
        <taxon>Pseudomonadati</taxon>
        <taxon>Pseudomonadota</taxon>
        <taxon>Gammaproteobacteria</taxon>
        <taxon>Enterobacterales</taxon>
        <taxon>Enterobacteriaceae</taxon>
        <taxon>Candidatus Tachikawaea</taxon>
    </lineage>
</organism>
<evidence type="ECO:0000256" key="3">
    <source>
        <dbReference type="ARBA" id="ARBA00012587"/>
    </source>
</evidence>
<keyword evidence="4" id="KW-0456">Lyase</keyword>
<evidence type="ECO:0000256" key="6">
    <source>
        <dbReference type="SAM" id="Phobius"/>
    </source>
</evidence>
<dbReference type="KEGG" id="sbw:TGUWTKB_4310"/>
<feature type="transmembrane region" description="Helical" evidence="6">
    <location>
        <begin position="140"/>
        <end position="158"/>
    </location>
</feature>
<dbReference type="STRING" id="1410383.TGUWTKB_4310"/>
<evidence type="ECO:0000313" key="9">
    <source>
        <dbReference type="Proteomes" id="UP000031627"/>
    </source>
</evidence>
<keyword evidence="6" id="KW-1133">Transmembrane helix</keyword>
<dbReference type="GO" id="GO:0016020">
    <property type="term" value="C:membrane"/>
    <property type="evidence" value="ECO:0007669"/>
    <property type="project" value="InterPro"/>
</dbReference>
<proteinExistence type="inferred from homology"/>
<accession>A0A090AJN2</accession>
<dbReference type="EC" id="4.2.2.n1" evidence="3"/>
<dbReference type="Pfam" id="PF01464">
    <property type="entry name" value="SLT"/>
    <property type="match status" value="1"/>
</dbReference>
<dbReference type="InterPro" id="IPR008258">
    <property type="entry name" value="Transglycosylase_SLT_dom_1"/>
</dbReference>
<keyword evidence="6" id="KW-0472">Membrane</keyword>
<dbReference type="InterPro" id="IPR000189">
    <property type="entry name" value="Transglyc_AS"/>
</dbReference>
<dbReference type="AlphaFoldDB" id="A0A090AJN2"/>
<dbReference type="Gene3D" id="1.10.530.10">
    <property type="match status" value="1"/>
</dbReference>
<dbReference type="GO" id="GO:0000270">
    <property type="term" value="P:peptidoglycan metabolic process"/>
    <property type="evidence" value="ECO:0007669"/>
    <property type="project" value="InterPro"/>
</dbReference>
<name>A0A090AJN2_9ENTR</name>
<evidence type="ECO:0000259" key="7">
    <source>
        <dbReference type="Pfam" id="PF01464"/>
    </source>
</evidence>
<evidence type="ECO:0000256" key="1">
    <source>
        <dbReference type="ARBA" id="ARBA00001420"/>
    </source>
</evidence>
<evidence type="ECO:0000256" key="4">
    <source>
        <dbReference type="ARBA" id="ARBA00023239"/>
    </source>
</evidence>
<feature type="domain" description="Transglycosylase SLT" evidence="7">
    <location>
        <begin position="43"/>
        <end position="164"/>
    </location>
</feature>
<dbReference type="SUPFAM" id="SSF53955">
    <property type="entry name" value="Lysozyme-like"/>
    <property type="match status" value="1"/>
</dbReference>
<keyword evidence="9" id="KW-1185">Reference proteome</keyword>